<evidence type="ECO:0000313" key="2">
    <source>
        <dbReference type="EMBL" id="MUK46824.1"/>
    </source>
</evidence>
<dbReference type="InterPro" id="IPR039366">
    <property type="entry name" value="Pilotin"/>
</dbReference>
<dbReference type="Proteomes" id="UP000435323">
    <property type="component" value="Unassembled WGS sequence"/>
</dbReference>
<protein>
    <recommendedName>
        <fullName evidence="5">Lipo-like protein</fullName>
    </recommendedName>
</protein>
<dbReference type="InterPro" id="IPR013783">
    <property type="entry name" value="Ig-like_fold"/>
</dbReference>
<gene>
    <name evidence="1" type="primary">ybaY</name>
    <name evidence="1" type="ORF">AFI02nite_32720</name>
    <name evidence="2" type="ORF">GNP77_15760</name>
</gene>
<dbReference type="RefSeq" id="WP_063652665.1">
    <property type="nucleotide sequence ID" value="NZ_BJTZ01000026.1"/>
</dbReference>
<name>A0A510UL63_ALIFS</name>
<evidence type="ECO:0000313" key="3">
    <source>
        <dbReference type="Proteomes" id="UP000321787"/>
    </source>
</evidence>
<dbReference type="PANTHER" id="PTHR38013:SF1">
    <property type="entry name" value="GLYCOPROTEIN_POLYSACCHARIDE METABOLISM"/>
    <property type="match status" value="1"/>
</dbReference>
<dbReference type="EMBL" id="BJTZ01000026">
    <property type="protein sequence ID" value="GEK15236.1"/>
    <property type="molecule type" value="Genomic_DNA"/>
</dbReference>
<dbReference type="Pfam" id="PF09619">
    <property type="entry name" value="YscW"/>
    <property type="match status" value="1"/>
</dbReference>
<comment type="caution">
    <text evidence="1">The sequence shown here is derived from an EMBL/GenBank/DDBJ whole genome shotgun (WGS) entry which is preliminary data.</text>
</comment>
<dbReference type="InterPro" id="IPR053196">
    <property type="entry name" value="Lipoprotein_YbaY-like"/>
</dbReference>
<evidence type="ECO:0000313" key="4">
    <source>
        <dbReference type="Proteomes" id="UP000435323"/>
    </source>
</evidence>
<evidence type="ECO:0008006" key="5">
    <source>
        <dbReference type="Google" id="ProtNLM"/>
    </source>
</evidence>
<reference evidence="2 4" key="2">
    <citation type="submission" date="2019-11" db="EMBL/GenBank/DDBJ databases">
        <title>Using colonization assays and comparative genomics to discover symbiosis behaviors and factors in Vibrio fischeri.</title>
        <authorList>
            <person name="Bongrand C."/>
            <person name="Moriano-Gutierrez S."/>
            <person name="Arevalo P."/>
            <person name="Mcfall-Ngai M."/>
            <person name="Visick K."/>
            <person name="Polz M.F."/>
            <person name="Ruby E.G."/>
        </authorList>
    </citation>
    <scope>NUCLEOTIDE SEQUENCE [LARGE SCALE GENOMIC DNA]</scope>
    <source>
        <strain evidence="4">emors.3.2</strain>
        <strain evidence="2">Emors.3.2</strain>
    </source>
</reference>
<organism evidence="1 3">
    <name type="scientific">Aliivibrio fischeri</name>
    <name type="common">Vibrio fischeri</name>
    <dbReference type="NCBI Taxonomy" id="668"/>
    <lineage>
        <taxon>Bacteria</taxon>
        <taxon>Pseudomonadati</taxon>
        <taxon>Pseudomonadota</taxon>
        <taxon>Gammaproteobacteria</taxon>
        <taxon>Vibrionales</taxon>
        <taxon>Vibrionaceae</taxon>
        <taxon>Aliivibrio</taxon>
    </lineage>
</organism>
<proteinExistence type="predicted"/>
<accession>A0A510UL63</accession>
<reference evidence="1 3" key="1">
    <citation type="submission" date="2019-07" db="EMBL/GenBank/DDBJ databases">
        <title>Whole genome shotgun sequence of Aliivibrio fischeri NBRC 101058.</title>
        <authorList>
            <person name="Hosoyama A."/>
            <person name="Uohara A."/>
            <person name="Ohji S."/>
            <person name="Ichikawa N."/>
        </authorList>
    </citation>
    <scope>NUCLEOTIDE SEQUENCE [LARGE SCALE GENOMIC DNA]</scope>
    <source>
        <strain evidence="1 3">NBRC 101058</strain>
    </source>
</reference>
<dbReference type="PANTHER" id="PTHR38013">
    <property type="entry name" value="GLYCOPROTEIN/POLYSACCHARIDE METABOLISM"/>
    <property type="match status" value="1"/>
</dbReference>
<dbReference type="PROSITE" id="PS51257">
    <property type="entry name" value="PROKAR_LIPOPROTEIN"/>
    <property type="match status" value="1"/>
</dbReference>
<dbReference type="EMBL" id="WOBO01000019">
    <property type="protein sequence ID" value="MUK46824.1"/>
    <property type="molecule type" value="Genomic_DNA"/>
</dbReference>
<dbReference type="Gene3D" id="2.60.40.10">
    <property type="entry name" value="Immunoglobulins"/>
    <property type="match status" value="1"/>
</dbReference>
<dbReference type="AlphaFoldDB" id="A0A510UL63"/>
<dbReference type="Proteomes" id="UP000321787">
    <property type="component" value="Unassembled WGS sequence"/>
</dbReference>
<sequence>MKKSLLVALSVVTGLTMVGCNSSDKSEKETTAAPQQEVVEQVEVVESEVAPVEAAATQAVTGTVGYRERIALPANAVVTVTLEDISLADAPSKTITEQTFEVGENSSPFAYSLEFNTADIQANHRYAVRATIKVDGKLRFTTDTNYAVITDEATTLNQDLLLKGVRQ</sequence>
<evidence type="ECO:0000313" key="1">
    <source>
        <dbReference type="EMBL" id="GEK15236.1"/>
    </source>
</evidence>